<evidence type="ECO:0000313" key="14">
    <source>
        <dbReference type="EMBL" id="KAJ5071551.1"/>
    </source>
</evidence>
<dbReference type="SMART" id="SM00133">
    <property type="entry name" value="S_TK_X"/>
    <property type="match status" value="1"/>
</dbReference>
<dbReference type="SMART" id="SM00233">
    <property type="entry name" value="PH"/>
    <property type="match status" value="1"/>
</dbReference>
<dbReference type="PROSITE" id="PS50011">
    <property type="entry name" value="PROTEIN_KINASE_DOM"/>
    <property type="match status" value="1"/>
</dbReference>
<feature type="binding site" evidence="9">
    <location>
        <position position="145"/>
    </location>
    <ligand>
        <name>ATP</name>
        <dbReference type="ChEBI" id="CHEBI:30616"/>
    </ligand>
</feature>
<keyword evidence="8 9" id="KW-0067">ATP-binding</keyword>
<proteinExistence type="inferred from homology"/>
<dbReference type="Pfam" id="PF00169">
    <property type="entry name" value="PH"/>
    <property type="match status" value="1"/>
</dbReference>
<dbReference type="EC" id="2.7.11.1" evidence="2"/>
<dbReference type="FunFam" id="3.30.200.20:FF:000042">
    <property type="entry name" value="Aurora kinase A"/>
    <property type="match status" value="1"/>
</dbReference>
<dbReference type="PROSITE" id="PS50003">
    <property type="entry name" value="PH_DOMAIN"/>
    <property type="match status" value="1"/>
</dbReference>
<dbReference type="SUPFAM" id="SSF50729">
    <property type="entry name" value="PH domain-like"/>
    <property type="match status" value="1"/>
</dbReference>
<gene>
    <name evidence="14" type="ORF">M0811_10183</name>
</gene>
<dbReference type="EMBL" id="JAPDFW010000087">
    <property type="protein sequence ID" value="KAJ5071551.1"/>
    <property type="molecule type" value="Genomic_DNA"/>
</dbReference>
<dbReference type="Gene3D" id="1.10.510.10">
    <property type="entry name" value="Transferase(Phosphotransferase) domain 1"/>
    <property type="match status" value="1"/>
</dbReference>
<dbReference type="CDD" id="cd05123">
    <property type="entry name" value="STKc_AGC"/>
    <property type="match status" value="1"/>
</dbReference>
<dbReference type="FunFam" id="1.10.510.10:FF:000008">
    <property type="entry name" value="Non-specific serine/threonine protein kinase"/>
    <property type="match status" value="1"/>
</dbReference>
<keyword evidence="7 14" id="KW-0418">Kinase</keyword>
<organism evidence="14 15">
    <name type="scientific">Anaeramoeba ignava</name>
    <name type="common">Anaerobic marine amoeba</name>
    <dbReference type="NCBI Taxonomy" id="1746090"/>
    <lineage>
        <taxon>Eukaryota</taxon>
        <taxon>Metamonada</taxon>
        <taxon>Anaeramoebidae</taxon>
        <taxon>Anaeramoeba</taxon>
    </lineage>
</organism>
<dbReference type="GO" id="GO:0005524">
    <property type="term" value="F:ATP binding"/>
    <property type="evidence" value="ECO:0007669"/>
    <property type="project" value="UniProtKB-UniRule"/>
</dbReference>
<dbReference type="Gene3D" id="3.30.200.20">
    <property type="entry name" value="Phosphorylase Kinase, domain 1"/>
    <property type="match status" value="1"/>
</dbReference>
<evidence type="ECO:0000256" key="7">
    <source>
        <dbReference type="ARBA" id="ARBA00022777"/>
    </source>
</evidence>
<feature type="domain" description="Protein kinase" evidence="12">
    <location>
        <begin position="116"/>
        <end position="374"/>
    </location>
</feature>
<evidence type="ECO:0000256" key="3">
    <source>
        <dbReference type="ARBA" id="ARBA00022527"/>
    </source>
</evidence>
<evidence type="ECO:0000259" key="13">
    <source>
        <dbReference type="PROSITE" id="PS51285"/>
    </source>
</evidence>
<dbReference type="InterPro" id="IPR011009">
    <property type="entry name" value="Kinase-like_dom_sf"/>
</dbReference>
<evidence type="ECO:0000256" key="8">
    <source>
        <dbReference type="ARBA" id="ARBA00022840"/>
    </source>
</evidence>
<evidence type="ECO:0000259" key="11">
    <source>
        <dbReference type="PROSITE" id="PS50003"/>
    </source>
</evidence>
<dbReference type="GO" id="GO:0004674">
    <property type="term" value="F:protein serine/threonine kinase activity"/>
    <property type="evidence" value="ECO:0007669"/>
    <property type="project" value="UniProtKB-KW"/>
</dbReference>
<name>A0A9Q0LF41_ANAIG</name>
<evidence type="ECO:0000256" key="4">
    <source>
        <dbReference type="ARBA" id="ARBA00022553"/>
    </source>
</evidence>
<evidence type="ECO:0000256" key="6">
    <source>
        <dbReference type="ARBA" id="ARBA00022741"/>
    </source>
</evidence>
<dbReference type="InterPro" id="IPR000719">
    <property type="entry name" value="Prot_kinase_dom"/>
</dbReference>
<evidence type="ECO:0000256" key="1">
    <source>
        <dbReference type="ARBA" id="ARBA00006935"/>
    </source>
</evidence>
<dbReference type="PROSITE" id="PS00107">
    <property type="entry name" value="PROTEIN_KINASE_ATP"/>
    <property type="match status" value="1"/>
</dbReference>
<evidence type="ECO:0000256" key="9">
    <source>
        <dbReference type="PROSITE-ProRule" id="PRU10141"/>
    </source>
</evidence>
<evidence type="ECO:0000313" key="15">
    <source>
        <dbReference type="Proteomes" id="UP001149090"/>
    </source>
</evidence>
<dbReference type="PANTHER" id="PTHR24351">
    <property type="entry name" value="RIBOSOMAL PROTEIN S6 KINASE"/>
    <property type="match status" value="1"/>
</dbReference>
<keyword evidence="5" id="KW-0808">Transferase</keyword>
<dbReference type="Pfam" id="PF00069">
    <property type="entry name" value="Pkinase"/>
    <property type="match status" value="1"/>
</dbReference>
<reference evidence="14" key="1">
    <citation type="submission" date="2022-10" db="EMBL/GenBank/DDBJ databases">
        <title>Novel sulphate-reducing endosymbionts in the free-living metamonad Anaeramoeba.</title>
        <authorList>
            <person name="Jerlstrom-Hultqvist J."/>
            <person name="Cepicka I."/>
            <person name="Gallot-Lavallee L."/>
            <person name="Salas-Leiva D."/>
            <person name="Curtis B.A."/>
            <person name="Zahonova K."/>
            <person name="Pipaliya S."/>
            <person name="Dacks J."/>
            <person name="Roger A.J."/>
        </authorList>
    </citation>
    <scope>NUCLEOTIDE SEQUENCE</scope>
    <source>
        <strain evidence="14">BMAN</strain>
    </source>
</reference>
<dbReference type="AlphaFoldDB" id="A0A9Q0LF41"/>
<dbReference type="Gene3D" id="2.30.29.30">
    <property type="entry name" value="Pleckstrin-homology domain (PH domain)/Phosphotyrosine-binding domain (PTB)"/>
    <property type="match status" value="1"/>
</dbReference>
<dbReference type="InterPro" id="IPR008271">
    <property type="entry name" value="Ser/Thr_kinase_AS"/>
</dbReference>
<dbReference type="PROSITE" id="PS51285">
    <property type="entry name" value="AGC_KINASE_CTER"/>
    <property type="match status" value="1"/>
</dbReference>
<dbReference type="SUPFAM" id="SSF56112">
    <property type="entry name" value="Protein kinase-like (PK-like)"/>
    <property type="match status" value="1"/>
</dbReference>
<feature type="domain" description="AGC-kinase C-terminal" evidence="13">
    <location>
        <begin position="375"/>
        <end position="446"/>
    </location>
</feature>
<keyword evidence="4" id="KW-0597">Phosphoprotein</keyword>
<dbReference type="CDD" id="cd00821">
    <property type="entry name" value="PH"/>
    <property type="match status" value="1"/>
</dbReference>
<dbReference type="SMART" id="SM00220">
    <property type="entry name" value="S_TKc"/>
    <property type="match status" value="1"/>
</dbReference>
<feature type="domain" description="PH" evidence="11">
    <location>
        <begin position="8"/>
        <end position="104"/>
    </location>
</feature>
<dbReference type="PROSITE" id="PS00108">
    <property type="entry name" value="PROTEIN_KINASE_ST"/>
    <property type="match status" value="1"/>
</dbReference>
<dbReference type="InterPro" id="IPR017892">
    <property type="entry name" value="Pkinase_C"/>
</dbReference>
<dbReference type="InterPro" id="IPR001849">
    <property type="entry name" value="PH_domain"/>
</dbReference>
<dbReference type="InterPro" id="IPR011993">
    <property type="entry name" value="PH-like_dom_sf"/>
</dbReference>
<sequence>MSTIDHSQIIKQGFLVKKGAVWKTWKKRWFVIQGKMMYYYKKEKDVTPLGAIPLSEKTTAKIAENVKKANCFEVDVPGKRTYYICGQSEDDRQKWIETILSTIRASNQPKVSLEDFDIVSVLGRGTYGKVQLVQKKDNGTYYAMKSLHKGRLAISQQVEQTLAEKDVFLRARHPFLVSLHYSFQSDEKLFMILDYANGGELFFHLRKEGKFSNERVRLYAAEIVLALEYLHKLDIVYRDLKLENILLSDDGHIKITDFGLVKTNISEEKNGTKTICGTPEYMAPEVLLEIGYSKSVDWWSLGVLMYEMLVGLPPFYSEDMNVLYQKILRQPLKFPPDVPELARDLIKKLLIRNPKKRIGSSNEDSLPIKSHPYFAIFDWEKVYKKEIEPSFKPEIKEVTDISNFDQEFTKEKGENSVPDVSVMGRISQKAFDGFTFMENVDGLGDLNNLD</sequence>
<dbReference type="Pfam" id="PF00433">
    <property type="entry name" value="Pkinase_C"/>
    <property type="match status" value="1"/>
</dbReference>
<dbReference type="InterPro" id="IPR045270">
    <property type="entry name" value="STKc_AGC"/>
</dbReference>
<keyword evidence="3 10" id="KW-0723">Serine/threonine-protein kinase</keyword>
<keyword evidence="6 9" id="KW-0547">Nucleotide-binding</keyword>
<comment type="similarity">
    <text evidence="1">Belongs to the protein kinase superfamily. AGC Ser/Thr protein kinase family. RAC subfamily.</text>
</comment>
<evidence type="ECO:0000256" key="10">
    <source>
        <dbReference type="RuleBase" id="RU000304"/>
    </source>
</evidence>
<dbReference type="InterPro" id="IPR017441">
    <property type="entry name" value="Protein_kinase_ATP_BS"/>
</dbReference>
<evidence type="ECO:0000259" key="12">
    <source>
        <dbReference type="PROSITE" id="PS50011"/>
    </source>
</evidence>
<protein>
    <recommendedName>
        <fullName evidence="2">non-specific serine/threonine protein kinase</fullName>
        <ecNumber evidence="2">2.7.11.1</ecNumber>
    </recommendedName>
</protein>
<dbReference type="Proteomes" id="UP001149090">
    <property type="component" value="Unassembled WGS sequence"/>
</dbReference>
<keyword evidence="15" id="KW-1185">Reference proteome</keyword>
<dbReference type="FunFam" id="2.30.29.30:FF:000286">
    <property type="entry name" value="PH-protein kinase domain containing protein"/>
    <property type="match status" value="1"/>
</dbReference>
<dbReference type="OMA" id="TIRASNQ"/>
<evidence type="ECO:0000256" key="2">
    <source>
        <dbReference type="ARBA" id="ARBA00012513"/>
    </source>
</evidence>
<accession>A0A9Q0LF41</accession>
<dbReference type="OrthoDB" id="63267at2759"/>
<evidence type="ECO:0000256" key="5">
    <source>
        <dbReference type="ARBA" id="ARBA00022679"/>
    </source>
</evidence>
<comment type="caution">
    <text evidence="14">The sequence shown here is derived from an EMBL/GenBank/DDBJ whole genome shotgun (WGS) entry which is preliminary data.</text>
</comment>
<dbReference type="InterPro" id="IPR000961">
    <property type="entry name" value="AGC-kinase_C"/>
</dbReference>